<protein>
    <submittedName>
        <fullName evidence="5">Pyruvate dehydrogenase E1 component beta subunit</fullName>
        <ecNumber evidence="5">1.2.4.1</ecNumber>
    </submittedName>
</protein>
<dbReference type="SMART" id="SM00861">
    <property type="entry name" value="Transket_pyr"/>
    <property type="match status" value="1"/>
</dbReference>
<feature type="domain" description="Transketolase-like pyrimidine-binding" evidence="4">
    <location>
        <begin position="10"/>
        <end position="183"/>
    </location>
</feature>
<dbReference type="InterPro" id="IPR033248">
    <property type="entry name" value="Transketolase_C"/>
</dbReference>
<organism evidence="5 6">
    <name type="scientific">Amycolatopsis umgeniensis</name>
    <dbReference type="NCBI Taxonomy" id="336628"/>
    <lineage>
        <taxon>Bacteria</taxon>
        <taxon>Bacillati</taxon>
        <taxon>Actinomycetota</taxon>
        <taxon>Actinomycetes</taxon>
        <taxon>Pseudonocardiales</taxon>
        <taxon>Pseudonocardiaceae</taxon>
        <taxon>Amycolatopsis</taxon>
    </lineage>
</organism>
<proteinExistence type="predicted"/>
<evidence type="ECO:0000256" key="1">
    <source>
        <dbReference type="ARBA" id="ARBA00001964"/>
    </source>
</evidence>
<sequence length="331" mass="35051">MSELPSPENFGYMHAMNRALHAEMAADEDVFLLGEDVGVGASGVTSGLLPRFGAERVLDTPLSEQAFTSFGTGAAMLGKKPVIEFQISSLIYLVFEQIVNQAHKFSLMTGGQVRIPVTYLVSGSGSRFGWAGQHSDNPYSLLAHAGIKTVVPGLPSDAYGLLRSAIQDPDPVAVFAPSSLLGATDPAYGGEEEIVPLGEANVVREGADLTIVAVGQHVGTAIEVAESLGDRVDIEIVDPRTVYPFDWDCLRKSVNKTGRLVVIDDSNRMCGLGAEIVATAAEEFDLVAPPRRVCRPDGTVIPYALALDKALVPGAEQLTDAVEATLKSVSK</sequence>
<dbReference type="GO" id="GO:0000287">
    <property type="term" value="F:magnesium ion binding"/>
    <property type="evidence" value="ECO:0007669"/>
    <property type="project" value="UniProtKB-ARBA"/>
</dbReference>
<comment type="cofactor">
    <cofactor evidence="1">
        <name>thiamine diphosphate</name>
        <dbReference type="ChEBI" id="CHEBI:58937"/>
    </cofactor>
</comment>
<keyword evidence="3" id="KW-0786">Thiamine pyrophosphate</keyword>
<dbReference type="EMBL" id="JACHMX010000001">
    <property type="protein sequence ID" value="MBB5852532.1"/>
    <property type="molecule type" value="Genomic_DNA"/>
</dbReference>
<keyword evidence="5" id="KW-0670">Pyruvate</keyword>
<accession>A0A841B1Q0</accession>
<dbReference type="InterPro" id="IPR005475">
    <property type="entry name" value="Transketolase-like_Pyr-bd"/>
</dbReference>
<dbReference type="Pfam" id="PF02780">
    <property type="entry name" value="Transketolase_C"/>
    <property type="match status" value="1"/>
</dbReference>
<dbReference type="SUPFAM" id="SSF52518">
    <property type="entry name" value="Thiamin diphosphate-binding fold (THDP-binding)"/>
    <property type="match status" value="1"/>
</dbReference>
<evidence type="ECO:0000256" key="2">
    <source>
        <dbReference type="ARBA" id="ARBA00023002"/>
    </source>
</evidence>
<evidence type="ECO:0000256" key="3">
    <source>
        <dbReference type="ARBA" id="ARBA00023052"/>
    </source>
</evidence>
<dbReference type="Gene3D" id="3.40.50.920">
    <property type="match status" value="1"/>
</dbReference>
<dbReference type="InterPro" id="IPR029061">
    <property type="entry name" value="THDP-binding"/>
</dbReference>
<dbReference type="EC" id="1.2.4.1" evidence="5"/>
<dbReference type="PANTHER" id="PTHR43257">
    <property type="entry name" value="PYRUVATE DEHYDROGENASE E1 COMPONENT BETA SUBUNIT"/>
    <property type="match status" value="1"/>
</dbReference>
<evidence type="ECO:0000313" key="6">
    <source>
        <dbReference type="Proteomes" id="UP000580861"/>
    </source>
</evidence>
<keyword evidence="6" id="KW-1185">Reference proteome</keyword>
<comment type="caution">
    <text evidence="5">The sequence shown here is derived from an EMBL/GenBank/DDBJ whole genome shotgun (WGS) entry which is preliminary data.</text>
</comment>
<keyword evidence="2 5" id="KW-0560">Oxidoreductase</keyword>
<name>A0A841B1Q0_9PSEU</name>
<dbReference type="Pfam" id="PF02779">
    <property type="entry name" value="Transket_pyr"/>
    <property type="match status" value="1"/>
</dbReference>
<evidence type="ECO:0000259" key="4">
    <source>
        <dbReference type="SMART" id="SM00861"/>
    </source>
</evidence>
<dbReference type="AlphaFoldDB" id="A0A841B1Q0"/>
<dbReference type="InterPro" id="IPR009014">
    <property type="entry name" value="Transketo_C/PFOR_II"/>
</dbReference>
<gene>
    <name evidence="5" type="ORF">HDA45_002619</name>
</gene>
<dbReference type="PANTHER" id="PTHR43257:SF2">
    <property type="entry name" value="PYRUVATE DEHYDROGENASE E1 COMPONENT SUBUNIT BETA"/>
    <property type="match status" value="1"/>
</dbReference>
<dbReference type="Proteomes" id="UP000580861">
    <property type="component" value="Unassembled WGS sequence"/>
</dbReference>
<reference evidence="5 6" key="1">
    <citation type="submission" date="2020-08" db="EMBL/GenBank/DDBJ databases">
        <title>Sequencing the genomes of 1000 actinobacteria strains.</title>
        <authorList>
            <person name="Klenk H.-P."/>
        </authorList>
    </citation>
    <scope>NUCLEOTIDE SEQUENCE [LARGE SCALE GENOMIC DNA]</scope>
    <source>
        <strain evidence="5 6">DSM 45272</strain>
    </source>
</reference>
<evidence type="ECO:0000313" key="5">
    <source>
        <dbReference type="EMBL" id="MBB5852532.1"/>
    </source>
</evidence>
<dbReference type="RefSeq" id="WP_343072061.1">
    <property type="nucleotide sequence ID" value="NZ_JACHMX010000001.1"/>
</dbReference>
<dbReference type="SUPFAM" id="SSF52922">
    <property type="entry name" value="TK C-terminal domain-like"/>
    <property type="match status" value="1"/>
</dbReference>
<dbReference type="Gene3D" id="3.40.50.970">
    <property type="match status" value="1"/>
</dbReference>
<dbReference type="GO" id="GO:0004739">
    <property type="term" value="F:pyruvate dehydrogenase (acetyl-transferring) activity"/>
    <property type="evidence" value="ECO:0007669"/>
    <property type="project" value="UniProtKB-EC"/>
</dbReference>